<dbReference type="GO" id="GO:0006935">
    <property type="term" value="P:chemotaxis"/>
    <property type="evidence" value="ECO:0007669"/>
    <property type="project" value="InterPro"/>
</dbReference>
<reference evidence="2 3" key="1">
    <citation type="journal article" date="2022" name="ISME Commun">
        <title>Vulcanimicrobium alpinus gen. nov. sp. nov., the first cultivated representative of the candidate phylum 'Eremiobacterota', is a metabolically versatile aerobic anoxygenic phototroph.</title>
        <authorList>
            <person name="Yabe S."/>
            <person name="Muto K."/>
            <person name="Abe K."/>
            <person name="Yokota A."/>
            <person name="Staudigel H."/>
            <person name="Tebo B.M."/>
        </authorList>
    </citation>
    <scope>NUCLEOTIDE SEQUENCE [LARGE SCALE GENOMIC DNA]</scope>
    <source>
        <strain evidence="2 3">WC8-2</strain>
    </source>
</reference>
<dbReference type="EMBL" id="AP025523">
    <property type="protein sequence ID" value="BDE06041.1"/>
    <property type="molecule type" value="Genomic_DNA"/>
</dbReference>
<dbReference type="PANTHER" id="PTHR22617:SF23">
    <property type="entry name" value="CHEMOTAXIS PROTEIN CHEW"/>
    <property type="match status" value="1"/>
</dbReference>
<dbReference type="AlphaFoldDB" id="A0AAN2C9I2"/>
<dbReference type="PROSITE" id="PS50851">
    <property type="entry name" value="CHEW"/>
    <property type="match status" value="1"/>
</dbReference>
<organism evidence="2 3">
    <name type="scientific">Vulcanimicrobium alpinum</name>
    <dbReference type="NCBI Taxonomy" id="3016050"/>
    <lineage>
        <taxon>Bacteria</taxon>
        <taxon>Bacillati</taxon>
        <taxon>Vulcanimicrobiota</taxon>
        <taxon>Vulcanimicrobiia</taxon>
        <taxon>Vulcanimicrobiales</taxon>
        <taxon>Vulcanimicrobiaceae</taxon>
        <taxon>Vulcanimicrobium</taxon>
    </lineage>
</organism>
<dbReference type="Pfam" id="PF01584">
    <property type="entry name" value="CheW"/>
    <property type="match status" value="1"/>
</dbReference>
<dbReference type="InterPro" id="IPR036061">
    <property type="entry name" value="CheW-like_dom_sf"/>
</dbReference>
<evidence type="ECO:0000259" key="1">
    <source>
        <dbReference type="PROSITE" id="PS50851"/>
    </source>
</evidence>
<dbReference type="Proteomes" id="UP001317532">
    <property type="component" value="Chromosome"/>
</dbReference>
<dbReference type="KEGG" id="vab:WPS_13170"/>
<dbReference type="GO" id="GO:0005829">
    <property type="term" value="C:cytosol"/>
    <property type="evidence" value="ECO:0007669"/>
    <property type="project" value="TreeGrafter"/>
</dbReference>
<dbReference type="InterPro" id="IPR039315">
    <property type="entry name" value="CheW"/>
</dbReference>
<dbReference type="GO" id="GO:0007165">
    <property type="term" value="P:signal transduction"/>
    <property type="evidence" value="ECO:0007669"/>
    <property type="project" value="InterPro"/>
</dbReference>
<dbReference type="PANTHER" id="PTHR22617">
    <property type="entry name" value="CHEMOTAXIS SENSOR HISTIDINE KINASE-RELATED"/>
    <property type="match status" value="1"/>
</dbReference>
<accession>A0AAN2C9I2</accession>
<dbReference type="RefSeq" id="WP_317997036.1">
    <property type="nucleotide sequence ID" value="NZ_AP025523.1"/>
</dbReference>
<protein>
    <submittedName>
        <fullName evidence="2">Chemotaxis protein CheW</fullName>
    </submittedName>
</protein>
<dbReference type="SUPFAM" id="SSF50341">
    <property type="entry name" value="CheW-like"/>
    <property type="match status" value="1"/>
</dbReference>
<dbReference type="Gene3D" id="2.30.30.40">
    <property type="entry name" value="SH3 Domains"/>
    <property type="match status" value="1"/>
</dbReference>
<dbReference type="SMART" id="SM00260">
    <property type="entry name" value="CheW"/>
    <property type="match status" value="1"/>
</dbReference>
<evidence type="ECO:0000313" key="2">
    <source>
        <dbReference type="EMBL" id="BDE06041.1"/>
    </source>
</evidence>
<keyword evidence="3" id="KW-1185">Reference proteome</keyword>
<gene>
    <name evidence="2" type="ORF">WPS_13170</name>
</gene>
<dbReference type="CDD" id="cd00732">
    <property type="entry name" value="CheW"/>
    <property type="match status" value="1"/>
</dbReference>
<feature type="domain" description="CheW-like" evidence="1">
    <location>
        <begin position="3"/>
        <end position="143"/>
    </location>
</feature>
<sequence>MDTIQVVSFKLGSEEYGVDIAQVQEINRMVAVTNVPRAPVFMEGVINLRGQLIPIIDLRTRFAMPRAEHTKSTRFVVTEIGTKRVGMVVDSVSEVLRLPTDAIEDAPEMIAGVDTEYIRGVGKIEDRLIILLDLAKVITGAERRELEHADAEPAAAG</sequence>
<dbReference type="InterPro" id="IPR002545">
    <property type="entry name" value="CheW-lke_dom"/>
</dbReference>
<evidence type="ECO:0000313" key="3">
    <source>
        <dbReference type="Proteomes" id="UP001317532"/>
    </source>
</evidence>
<name>A0AAN2C9I2_UNVUL</name>
<proteinExistence type="predicted"/>
<dbReference type="Gene3D" id="2.40.50.180">
    <property type="entry name" value="CheA-289, Domain 4"/>
    <property type="match status" value="1"/>
</dbReference>